<dbReference type="GO" id="GO:0000150">
    <property type="term" value="F:DNA strand exchange activity"/>
    <property type="evidence" value="ECO:0007669"/>
    <property type="project" value="InterPro"/>
</dbReference>
<evidence type="ECO:0000259" key="1">
    <source>
        <dbReference type="Pfam" id="PF02796"/>
    </source>
</evidence>
<evidence type="ECO:0000313" key="3">
    <source>
        <dbReference type="Proteomes" id="UP001280897"/>
    </source>
</evidence>
<dbReference type="Pfam" id="PF02796">
    <property type="entry name" value="HTH_7"/>
    <property type="match status" value="1"/>
</dbReference>
<reference evidence="2" key="1">
    <citation type="journal article" date="2023" name="PeerJ">
        <title>Selection and evaluation of lactic acid bacteria from chicken feces in Thailand as potential probiotics.</title>
        <authorList>
            <person name="Khurajog B."/>
            <person name="Disastra Y."/>
            <person name="Lawwyne L.D."/>
            <person name="Sirichokchatchawan W."/>
            <person name="Niyomtham W."/>
            <person name="Yindee J."/>
            <person name="Hampson D.J."/>
            <person name="Prapasarakul N."/>
        </authorList>
    </citation>
    <scope>NUCLEOTIDE SEQUENCE</scope>
    <source>
        <strain evidence="2">BF9</strain>
    </source>
</reference>
<dbReference type="Proteomes" id="UP001280897">
    <property type="component" value="Unassembled WGS sequence"/>
</dbReference>
<dbReference type="GO" id="GO:0003677">
    <property type="term" value="F:DNA binding"/>
    <property type="evidence" value="ECO:0007669"/>
    <property type="project" value="InterPro"/>
</dbReference>
<comment type="caution">
    <text evidence="2">The sequence shown here is derived from an EMBL/GenBank/DDBJ whole genome shotgun (WGS) entry which is preliminary data.</text>
</comment>
<sequence>KYHGRKPQYAKDDPRLQHAFKLYRAGMSDIDVSRNTGIKRTTFIRYRVKYGIKRK</sequence>
<feature type="non-terminal residue" evidence="2">
    <location>
        <position position="1"/>
    </location>
</feature>
<protein>
    <submittedName>
        <fullName evidence="2">Recombinase family protein</fullName>
    </submittedName>
</protein>
<dbReference type="InterPro" id="IPR006120">
    <property type="entry name" value="Resolvase_HTH_dom"/>
</dbReference>
<name>A0AAW8YL68_PEDAC</name>
<reference evidence="2" key="2">
    <citation type="submission" date="2023-10" db="EMBL/GenBank/DDBJ databases">
        <authorList>
            <person name="Khurajog B."/>
        </authorList>
    </citation>
    <scope>NUCLEOTIDE SEQUENCE</scope>
    <source>
        <strain evidence="2">BF9</strain>
    </source>
</reference>
<dbReference type="EMBL" id="JAWJAV010000018">
    <property type="protein sequence ID" value="MDV2622219.1"/>
    <property type="molecule type" value="Genomic_DNA"/>
</dbReference>
<organism evidence="2 3">
    <name type="scientific">Pediococcus acidilactici</name>
    <dbReference type="NCBI Taxonomy" id="1254"/>
    <lineage>
        <taxon>Bacteria</taxon>
        <taxon>Bacillati</taxon>
        <taxon>Bacillota</taxon>
        <taxon>Bacilli</taxon>
        <taxon>Lactobacillales</taxon>
        <taxon>Lactobacillaceae</taxon>
        <taxon>Pediococcus</taxon>
        <taxon>Pediococcus acidilactici group</taxon>
    </lineage>
</organism>
<gene>
    <name evidence="2" type="ORF">R0G89_11030</name>
</gene>
<dbReference type="AlphaFoldDB" id="A0AAW8YL68"/>
<dbReference type="RefSeq" id="WP_409373450.1">
    <property type="nucleotide sequence ID" value="NZ_JAWJAV010000018.1"/>
</dbReference>
<evidence type="ECO:0000313" key="2">
    <source>
        <dbReference type="EMBL" id="MDV2622219.1"/>
    </source>
</evidence>
<proteinExistence type="predicted"/>
<feature type="domain" description="Resolvase HTH" evidence="1">
    <location>
        <begin position="4"/>
        <end position="46"/>
    </location>
</feature>
<accession>A0AAW8YL68</accession>